<gene>
    <name evidence="1" type="ordered locus">EAE_11195</name>
</gene>
<sequence>MAENHPFFTVGLREPAVINRIIFCFFKVYSDKLALSPPLVDNVD</sequence>
<dbReference type="EMBL" id="CP002824">
    <property type="protein sequence ID" value="AEG97153.1"/>
    <property type="molecule type" value="Genomic_DNA"/>
</dbReference>
<reference evidence="1 2" key="1">
    <citation type="journal article" date="2012" name="J. Bacteriol.">
        <title>Complete genome sequence of Enterobacter aerogenes KCTC 2190.</title>
        <authorList>
            <person name="Shin S.H."/>
            <person name="Kim S."/>
            <person name="Kim J.Y."/>
            <person name="Lee S."/>
            <person name="Um Y."/>
            <person name="Oh M.K."/>
            <person name="Kim Y.R."/>
            <person name="Lee J."/>
            <person name="Yang K.S."/>
        </authorList>
    </citation>
    <scope>NUCLEOTIDE SEQUENCE [LARGE SCALE GENOMIC DNA]</scope>
    <source>
        <strain evidence="1 2">KCTC 2190</strain>
    </source>
</reference>
<accession>A0A0H3FR34</accession>
<evidence type="ECO:0000313" key="1">
    <source>
        <dbReference type="EMBL" id="AEG97153.1"/>
    </source>
</evidence>
<keyword evidence="2" id="KW-1185">Reference proteome</keyword>
<proteinExistence type="predicted"/>
<protein>
    <submittedName>
        <fullName evidence="1">Uncharacterized protein</fullName>
    </submittedName>
</protein>
<dbReference type="Proteomes" id="UP000008881">
    <property type="component" value="Chromosome"/>
</dbReference>
<name>A0A0H3FR34_KLEAK</name>
<dbReference type="AlphaFoldDB" id="A0A0H3FR34"/>
<organism evidence="1 2">
    <name type="scientific">Klebsiella aerogenes (strain ATCC 13048 / DSM 30053 / CCUG 1429 / JCM 1235 / KCTC 2190 / NBRC 13534 / NCIMB 10102 / NCTC 10006 / CDC 819-56)</name>
    <name type="common">Enterobacter aerogenes</name>
    <dbReference type="NCBI Taxonomy" id="1028307"/>
    <lineage>
        <taxon>Bacteria</taxon>
        <taxon>Pseudomonadati</taxon>
        <taxon>Pseudomonadota</taxon>
        <taxon>Gammaproteobacteria</taxon>
        <taxon>Enterobacterales</taxon>
        <taxon>Enterobacteriaceae</taxon>
        <taxon>Klebsiella/Raoultella group</taxon>
        <taxon>Klebsiella</taxon>
    </lineage>
</organism>
<evidence type="ECO:0000313" key="2">
    <source>
        <dbReference type="Proteomes" id="UP000008881"/>
    </source>
</evidence>
<dbReference type="HOGENOM" id="CLU_3215654_0_0_6"/>
<dbReference type="PATRIC" id="fig|1028307.3.peg.2231"/>
<dbReference type="KEGG" id="eae:EAE_11195"/>